<dbReference type="SMART" id="SM00587">
    <property type="entry name" value="CHK"/>
    <property type="match status" value="2"/>
</dbReference>
<organism evidence="2">
    <name type="scientific">Anopheles atroparvus</name>
    <name type="common">European mosquito</name>
    <dbReference type="NCBI Taxonomy" id="41427"/>
    <lineage>
        <taxon>Eukaryota</taxon>
        <taxon>Metazoa</taxon>
        <taxon>Ecdysozoa</taxon>
        <taxon>Arthropoda</taxon>
        <taxon>Hexapoda</taxon>
        <taxon>Insecta</taxon>
        <taxon>Pterygota</taxon>
        <taxon>Neoptera</taxon>
        <taxon>Endopterygota</taxon>
        <taxon>Diptera</taxon>
        <taxon>Nematocera</taxon>
        <taxon>Culicoidea</taxon>
        <taxon>Culicidae</taxon>
        <taxon>Anophelinae</taxon>
        <taxon>Anopheles</taxon>
    </lineage>
</organism>
<dbReference type="AlphaFoldDB" id="A0A182J9E2"/>
<dbReference type="PANTHER" id="PTHR11012">
    <property type="entry name" value="PROTEIN KINASE-LIKE DOMAIN-CONTAINING"/>
    <property type="match status" value="1"/>
</dbReference>
<dbReference type="InterPro" id="IPR004119">
    <property type="entry name" value="EcKL"/>
</dbReference>
<dbReference type="PANTHER" id="PTHR11012:SF6">
    <property type="entry name" value="CHK DOMAIN OV1-RELATED"/>
    <property type="match status" value="1"/>
</dbReference>
<dbReference type="EnsemblMetazoa" id="AATE013865-RA">
    <property type="protein sequence ID" value="AATE013865-PA.1"/>
    <property type="gene ID" value="AATE013865"/>
</dbReference>
<dbReference type="VEuPathDB" id="VectorBase:AATE013865"/>
<reference evidence="2" key="1">
    <citation type="submission" date="2022-08" db="UniProtKB">
        <authorList>
            <consortium name="EnsemblMetazoa"/>
        </authorList>
    </citation>
    <scope>IDENTIFICATION</scope>
    <source>
        <strain evidence="2">EBRO</strain>
    </source>
</reference>
<feature type="domain" description="CHK kinase-like" evidence="1">
    <location>
        <begin position="564"/>
        <end position="755"/>
    </location>
</feature>
<feature type="domain" description="CHK kinase-like" evidence="1">
    <location>
        <begin position="136"/>
        <end position="329"/>
    </location>
</feature>
<dbReference type="InterPro" id="IPR015897">
    <property type="entry name" value="CHK_kinase-like"/>
</dbReference>
<dbReference type="SUPFAM" id="SSF56112">
    <property type="entry name" value="Protein kinase-like (PK-like)"/>
    <property type="match status" value="2"/>
</dbReference>
<accession>A0A182J9E2</accession>
<protein>
    <recommendedName>
        <fullName evidence="1">CHK kinase-like domain-containing protein</fullName>
    </recommendedName>
</protein>
<dbReference type="InterPro" id="IPR011009">
    <property type="entry name" value="Kinase-like_dom_sf"/>
</dbReference>
<name>A0A182J9E2_ANOAO</name>
<sequence length="851" mass="97526">MAESTNVPEWMTKEFFVDAIATKFDLPVSEITIVDLDVRPATEAGDNYASVLYRVRVSVQVHGAESQTAVSLIVKALPKLALSEEMVQQMNLFPKEMAMYGKVLPALEQLYHQRGRSEVVFGPRCLKHGTEPTDVIVLEDMRDREFRMANRRQGMDMEHIHVVLRRLAEFHAGTVAHFGQRGPVEVKFLEGMFAEKGRKMHEQFQALHAAFLHKVISGWSEKGKFIADLMKHWGMDMFDAMLRVTRADPDKFNVLNHGDMWCNNVLFHYNPDSAIDEIVLIDYQLSFWASPAIDLLYFMMTSVNGDLRLPQMDYMIRYYHERLIENLDFLEYTGKRPSLKELHSDVIGHHLFGFMISLSLLPVCLMEKTDDASMDLMLDQGDAGAAFKLKMYNNPEYVRQMEQLMEYYYNMGAFDILHLGTQRSARVEHDPAIQLPLWLDREFLEHIVNQKFGIDATEKRTVRGAYVKNAAKKGDNYAAALYSVKVDLFWASTATEEILSLIIKAPPKGTAAAYTLDKEMYVRERYVYETLVPAFEALFRTKGESVKLGARYYTPPSGLPVEVIVLEDLVTSGYRMANRQEGLDRAHTETVLDHLAKFHAASAVYCESGPPLPTVLTQSYSDLQMAKKTDELFRPSLDSLFEYMKGWDFAEEYTQDLELVSRRIYQLLVDTWAVNTEGFNVLNHGDAWMNNMLFSHENGTVAQVAFVDYQFSAWGSPVFDLIQFLFSSVSHSLKLSEQARFLRFYQEKLIQYLRLLGYTKPLPTLQRLQIDFNDRLLAAIKVTVIDLPYVLADTDDNASVEAAVTQTEAGRRFQKRLFDSDRYKEQMKVLLPYFRNRGLLTPEAASTSRSG</sequence>
<proteinExistence type="predicted"/>
<evidence type="ECO:0000259" key="1">
    <source>
        <dbReference type="SMART" id="SM00587"/>
    </source>
</evidence>
<dbReference type="Gene3D" id="3.90.1200.10">
    <property type="match status" value="2"/>
</dbReference>
<dbReference type="Pfam" id="PF02958">
    <property type="entry name" value="EcKL"/>
    <property type="match status" value="2"/>
</dbReference>
<evidence type="ECO:0000313" key="2">
    <source>
        <dbReference type="EnsemblMetazoa" id="AATE013865-PA.1"/>
    </source>
</evidence>